<proteinExistence type="predicted"/>
<reference evidence="7" key="1">
    <citation type="submission" date="2021-11" db="EMBL/GenBank/DDBJ databases">
        <authorList>
            <consortium name="Genoscope - CEA"/>
            <person name="William W."/>
        </authorList>
    </citation>
    <scope>NUCLEOTIDE SEQUENCE</scope>
</reference>
<keyword evidence="8" id="KW-1185">Reference proteome</keyword>
<evidence type="ECO:0000313" key="8">
    <source>
        <dbReference type="Proteomes" id="UP000789595"/>
    </source>
</evidence>
<protein>
    <recommendedName>
        <fullName evidence="9">Sugar phosphate transporter domain-containing protein</fullName>
    </recommendedName>
</protein>
<comment type="caution">
    <text evidence="7">The sequence shown here is derived from an EMBL/GenBank/DDBJ whole genome shotgun (WGS) entry which is preliminary data.</text>
</comment>
<sequence>MLKTRIEHAQSQVRRRRRRGLSRDWRKFGEKWRGSKAAALGANLVGAIGCILGNKHVMTHGARAPLFLTFMGYLLIVLYHQLQRTRNIGIAPVFDVEGAQLPPYRPPTKVVVALVLLTATAPSLANASLMFNSVGFTQLSKVLTTPSIAFIERARGHGHPLDAPRLLSMVFIHVGVYVASVADVTLNRTGCLVALANVCVTARYKTAWSSASRDAIARRRATRAAHEAAQTLALDERAAVRELVEHTLPWAAAALIPFIVFFEAAALRNMVATYDALAYARLFCIAVRGRVLRHRRDAITAIRYAGARRVDVGDGLHGHRPPERADAPGPRPVQDGLPAARVLRRARRGLESAAARRRVAHDGLDRALHAVHARAAAAPRGAAPRRRAFGAFAVRGPAPLAGAAAEGRERALVVVAADAGGAERVAVLEGWGGGGVVGMFSGL</sequence>
<feature type="non-terminal residue" evidence="7">
    <location>
        <position position="443"/>
    </location>
</feature>
<feature type="region of interest" description="Disordered" evidence="5">
    <location>
        <begin position="313"/>
        <end position="336"/>
    </location>
</feature>
<dbReference type="AlphaFoldDB" id="A0A8J2WW20"/>
<evidence type="ECO:0000256" key="4">
    <source>
        <dbReference type="ARBA" id="ARBA00023136"/>
    </source>
</evidence>
<accession>A0A8J2WW20</accession>
<dbReference type="EMBL" id="CAKKNE010000002">
    <property type="protein sequence ID" value="CAH0368035.1"/>
    <property type="molecule type" value="Genomic_DNA"/>
</dbReference>
<evidence type="ECO:0000256" key="1">
    <source>
        <dbReference type="ARBA" id="ARBA00004141"/>
    </source>
</evidence>
<comment type="subcellular location">
    <subcellularLocation>
        <location evidence="1">Membrane</location>
        <topology evidence="1">Multi-pass membrane protein</topology>
    </subcellularLocation>
</comment>
<evidence type="ECO:0008006" key="9">
    <source>
        <dbReference type="Google" id="ProtNLM"/>
    </source>
</evidence>
<dbReference type="OrthoDB" id="5547497at2759"/>
<keyword evidence="4 6" id="KW-0472">Membrane</keyword>
<evidence type="ECO:0000256" key="6">
    <source>
        <dbReference type="SAM" id="Phobius"/>
    </source>
</evidence>
<organism evidence="7 8">
    <name type="scientific">Pelagomonas calceolata</name>
    <dbReference type="NCBI Taxonomy" id="35677"/>
    <lineage>
        <taxon>Eukaryota</taxon>
        <taxon>Sar</taxon>
        <taxon>Stramenopiles</taxon>
        <taxon>Ochrophyta</taxon>
        <taxon>Pelagophyceae</taxon>
        <taxon>Pelagomonadales</taxon>
        <taxon>Pelagomonadaceae</taxon>
        <taxon>Pelagomonas</taxon>
    </lineage>
</organism>
<keyword evidence="2 6" id="KW-0812">Transmembrane</keyword>
<dbReference type="Proteomes" id="UP000789595">
    <property type="component" value="Unassembled WGS sequence"/>
</dbReference>
<keyword evidence="3 6" id="KW-1133">Transmembrane helix</keyword>
<dbReference type="PANTHER" id="PTHR11132">
    <property type="entry name" value="SOLUTE CARRIER FAMILY 35"/>
    <property type="match status" value="1"/>
</dbReference>
<dbReference type="GO" id="GO:0016020">
    <property type="term" value="C:membrane"/>
    <property type="evidence" value="ECO:0007669"/>
    <property type="project" value="UniProtKB-SubCell"/>
</dbReference>
<dbReference type="InterPro" id="IPR050186">
    <property type="entry name" value="TPT_transporter"/>
</dbReference>
<evidence type="ECO:0000256" key="2">
    <source>
        <dbReference type="ARBA" id="ARBA00022692"/>
    </source>
</evidence>
<feature type="compositionally biased region" description="Basic and acidic residues" evidence="5">
    <location>
        <begin position="313"/>
        <end position="326"/>
    </location>
</feature>
<evidence type="ECO:0000256" key="3">
    <source>
        <dbReference type="ARBA" id="ARBA00022989"/>
    </source>
</evidence>
<name>A0A8J2WW20_9STRA</name>
<gene>
    <name evidence="7" type="ORF">PECAL_2P10830</name>
</gene>
<feature type="transmembrane region" description="Helical" evidence="6">
    <location>
        <begin position="60"/>
        <end position="79"/>
    </location>
</feature>
<evidence type="ECO:0000313" key="7">
    <source>
        <dbReference type="EMBL" id="CAH0368035.1"/>
    </source>
</evidence>
<evidence type="ECO:0000256" key="5">
    <source>
        <dbReference type="SAM" id="MobiDB-lite"/>
    </source>
</evidence>